<name>A0A226E804_FOLCA</name>
<accession>A0A226E804</accession>
<keyword evidence="2" id="KW-1185">Reference proteome</keyword>
<proteinExistence type="predicted"/>
<organism evidence="1 2">
    <name type="scientific">Folsomia candida</name>
    <name type="common">Springtail</name>
    <dbReference type="NCBI Taxonomy" id="158441"/>
    <lineage>
        <taxon>Eukaryota</taxon>
        <taxon>Metazoa</taxon>
        <taxon>Ecdysozoa</taxon>
        <taxon>Arthropoda</taxon>
        <taxon>Hexapoda</taxon>
        <taxon>Collembola</taxon>
        <taxon>Entomobryomorpha</taxon>
        <taxon>Isotomoidea</taxon>
        <taxon>Isotomidae</taxon>
        <taxon>Proisotominae</taxon>
        <taxon>Folsomia</taxon>
    </lineage>
</organism>
<dbReference type="AlphaFoldDB" id="A0A226E804"/>
<gene>
    <name evidence="1" type="ORF">Fcan01_10180</name>
</gene>
<evidence type="ECO:0000313" key="2">
    <source>
        <dbReference type="Proteomes" id="UP000198287"/>
    </source>
</evidence>
<reference evidence="1 2" key="1">
    <citation type="submission" date="2015-12" db="EMBL/GenBank/DDBJ databases">
        <title>The genome of Folsomia candida.</title>
        <authorList>
            <person name="Faddeeva A."/>
            <person name="Derks M.F."/>
            <person name="Anvar Y."/>
            <person name="Smit S."/>
            <person name="Van Straalen N."/>
            <person name="Roelofs D."/>
        </authorList>
    </citation>
    <scope>NUCLEOTIDE SEQUENCE [LARGE SCALE GENOMIC DNA]</scope>
    <source>
        <strain evidence="1 2">VU population</strain>
        <tissue evidence="1">Whole body</tissue>
    </source>
</reference>
<protein>
    <submittedName>
        <fullName evidence="1">Uncharacterized protein</fullName>
    </submittedName>
</protein>
<dbReference type="Proteomes" id="UP000198287">
    <property type="component" value="Unassembled WGS sequence"/>
</dbReference>
<sequence>MFMLNSQYESMGSYLRKVMGNPSPFPNTVSHWALPNGNSGNELHGIYPILMELRPELTTRHEAIEEVRQPGNIMREYSCLNLINMEVMETMGLLLLYIHSTYGQFCLFCNFVSIKKWDSLTYFTKVMLISWSVNGQLVWGLILETFGRMDMEAKKVPKSWKLIKSGEKIERKILSKFRKSMRPLTFGEEGVFTMKRMTVLKFFRGIIKGTFRALLTIGQ</sequence>
<comment type="caution">
    <text evidence="1">The sequence shown here is derived from an EMBL/GenBank/DDBJ whole genome shotgun (WGS) entry which is preliminary data.</text>
</comment>
<dbReference type="EMBL" id="LNIX01000005">
    <property type="protein sequence ID" value="OXA53672.1"/>
    <property type="molecule type" value="Genomic_DNA"/>
</dbReference>
<evidence type="ECO:0000313" key="1">
    <source>
        <dbReference type="EMBL" id="OXA53672.1"/>
    </source>
</evidence>